<dbReference type="EMBL" id="BAAAZT010000020">
    <property type="protein sequence ID" value="GAA3897151.1"/>
    <property type="molecule type" value="Genomic_DNA"/>
</dbReference>
<name>A0ABP7LAJ4_9GAMM</name>
<keyword evidence="2" id="KW-1185">Reference proteome</keyword>
<dbReference type="Proteomes" id="UP001500133">
    <property type="component" value="Unassembled WGS sequence"/>
</dbReference>
<evidence type="ECO:0000313" key="1">
    <source>
        <dbReference type="EMBL" id="GAA3897151.1"/>
    </source>
</evidence>
<organism evidence="1 2">
    <name type="scientific">Halomonas cibimaris</name>
    <dbReference type="NCBI Taxonomy" id="657012"/>
    <lineage>
        <taxon>Bacteria</taxon>
        <taxon>Pseudomonadati</taxon>
        <taxon>Pseudomonadota</taxon>
        <taxon>Gammaproteobacteria</taxon>
        <taxon>Oceanospirillales</taxon>
        <taxon>Halomonadaceae</taxon>
        <taxon>Halomonas</taxon>
    </lineage>
</organism>
<protein>
    <submittedName>
        <fullName evidence="1">Uncharacterized protein</fullName>
    </submittedName>
</protein>
<accession>A0ABP7LAJ4</accession>
<proteinExistence type="predicted"/>
<sequence>MAYTLDLNAPFTESDVAALLGSENDDQDWQLRVSTQGVAYLSKDVGADNLDDVLFRVETWDEGSGYVGEGAADDTEWVKRIYNVLSKNWPEPTSSYIDFF</sequence>
<gene>
    <name evidence="1" type="ORF">GCM10022228_04870</name>
</gene>
<reference evidence="2" key="1">
    <citation type="journal article" date="2019" name="Int. J. Syst. Evol. Microbiol.">
        <title>The Global Catalogue of Microorganisms (GCM) 10K type strain sequencing project: providing services to taxonomists for standard genome sequencing and annotation.</title>
        <authorList>
            <consortium name="The Broad Institute Genomics Platform"/>
            <consortium name="The Broad Institute Genome Sequencing Center for Infectious Disease"/>
            <person name="Wu L."/>
            <person name="Ma J."/>
        </authorList>
    </citation>
    <scope>NUCLEOTIDE SEQUENCE [LARGE SCALE GENOMIC DNA]</scope>
    <source>
        <strain evidence="2">JCM 16914</strain>
    </source>
</reference>
<dbReference type="RefSeq" id="WP_344701967.1">
    <property type="nucleotide sequence ID" value="NZ_BAAAZT010000020.1"/>
</dbReference>
<comment type="caution">
    <text evidence="1">The sequence shown here is derived from an EMBL/GenBank/DDBJ whole genome shotgun (WGS) entry which is preliminary data.</text>
</comment>
<evidence type="ECO:0000313" key="2">
    <source>
        <dbReference type="Proteomes" id="UP001500133"/>
    </source>
</evidence>